<dbReference type="OrthoDB" id="6094558at2759"/>
<evidence type="ECO:0000313" key="5">
    <source>
        <dbReference type="EMBL" id="VDI45423.1"/>
    </source>
</evidence>
<comment type="caution">
    <text evidence="5">The sequence shown here is derived from an EMBL/GenBank/DDBJ whole genome shotgun (WGS) entry which is preliminary data.</text>
</comment>
<dbReference type="CDD" id="cd19757">
    <property type="entry name" value="Bbox1"/>
    <property type="match status" value="1"/>
</dbReference>
<dbReference type="Gene3D" id="2.60.120.920">
    <property type="match status" value="1"/>
</dbReference>
<reference evidence="5" key="1">
    <citation type="submission" date="2018-11" db="EMBL/GenBank/DDBJ databases">
        <authorList>
            <person name="Alioto T."/>
            <person name="Alioto T."/>
        </authorList>
    </citation>
    <scope>NUCLEOTIDE SEQUENCE</scope>
</reference>
<dbReference type="AlphaFoldDB" id="A0A8B6F6D5"/>
<dbReference type="InterPro" id="IPR043136">
    <property type="entry name" value="B30.2/SPRY_sf"/>
</dbReference>
<keyword evidence="2" id="KW-0175">Coiled coil</keyword>
<dbReference type="Gene3D" id="3.30.160.60">
    <property type="entry name" value="Classic Zinc Finger"/>
    <property type="match status" value="1"/>
</dbReference>
<evidence type="ECO:0000256" key="2">
    <source>
        <dbReference type="SAM" id="Coils"/>
    </source>
</evidence>
<name>A0A8B6F6D5_MYTGA</name>
<organism evidence="5 6">
    <name type="scientific">Mytilus galloprovincialis</name>
    <name type="common">Mediterranean mussel</name>
    <dbReference type="NCBI Taxonomy" id="29158"/>
    <lineage>
        <taxon>Eukaryota</taxon>
        <taxon>Metazoa</taxon>
        <taxon>Spiralia</taxon>
        <taxon>Lophotrochozoa</taxon>
        <taxon>Mollusca</taxon>
        <taxon>Bivalvia</taxon>
        <taxon>Autobranchia</taxon>
        <taxon>Pteriomorphia</taxon>
        <taxon>Mytilida</taxon>
        <taxon>Mytiloidea</taxon>
        <taxon>Mytilidae</taxon>
        <taxon>Mytilinae</taxon>
        <taxon>Mytilus</taxon>
    </lineage>
</organism>
<gene>
    <name evidence="5" type="ORF">MGAL_10B059639</name>
</gene>
<evidence type="ECO:0008006" key="7">
    <source>
        <dbReference type="Google" id="ProtNLM"/>
    </source>
</evidence>
<keyword evidence="6" id="KW-1185">Reference proteome</keyword>
<dbReference type="PANTHER" id="PTHR25462">
    <property type="entry name" value="BONUS, ISOFORM C-RELATED"/>
    <property type="match status" value="1"/>
</dbReference>
<accession>A0A8B6F6D5</accession>
<dbReference type="EMBL" id="UYJE01006365">
    <property type="protein sequence ID" value="VDI45423.1"/>
    <property type="molecule type" value="Genomic_DNA"/>
</dbReference>
<keyword evidence="1" id="KW-0863">Zinc-finger</keyword>
<dbReference type="InterPro" id="IPR047153">
    <property type="entry name" value="TRIM45/56/19-like"/>
</dbReference>
<dbReference type="SUPFAM" id="SSF57845">
    <property type="entry name" value="B-box zinc-binding domain"/>
    <property type="match status" value="1"/>
</dbReference>
<feature type="domain" description="B30.2/SPRY" evidence="4">
    <location>
        <begin position="322"/>
        <end position="540"/>
    </location>
</feature>
<dbReference type="SUPFAM" id="SSF49899">
    <property type="entry name" value="Concanavalin A-like lectins/glucanases"/>
    <property type="match status" value="1"/>
</dbReference>
<dbReference type="InterPro" id="IPR001870">
    <property type="entry name" value="B30.2/SPRY"/>
</dbReference>
<evidence type="ECO:0000313" key="6">
    <source>
        <dbReference type="Proteomes" id="UP000596742"/>
    </source>
</evidence>
<evidence type="ECO:0000259" key="3">
    <source>
        <dbReference type="PROSITE" id="PS50119"/>
    </source>
</evidence>
<keyword evidence="1" id="KW-0862">Zinc</keyword>
<evidence type="ECO:0000259" key="4">
    <source>
        <dbReference type="PROSITE" id="PS50188"/>
    </source>
</evidence>
<proteinExistence type="predicted"/>
<dbReference type="GO" id="GO:0008270">
    <property type="term" value="F:zinc ion binding"/>
    <property type="evidence" value="ECO:0007669"/>
    <property type="project" value="UniProtKB-KW"/>
</dbReference>
<keyword evidence="1" id="KW-0479">Metal-binding</keyword>
<dbReference type="PROSITE" id="PS50119">
    <property type="entry name" value="ZF_BBOX"/>
    <property type="match status" value="1"/>
</dbReference>
<dbReference type="PANTHER" id="PTHR25462:SF296">
    <property type="entry name" value="MEIOTIC P26, ISOFORM F"/>
    <property type="match status" value="1"/>
</dbReference>
<dbReference type="InterPro" id="IPR000315">
    <property type="entry name" value="Znf_B-box"/>
</dbReference>
<feature type="coiled-coil region" evidence="2">
    <location>
        <begin position="156"/>
        <end position="212"/>
    </location>
</feature>
<dbReference type="PROSITE" id="PS50188">
    <property type="entry name" value="B302_SPRY"/>
    <property type="match status" value="1"/>
</dbReference>
<dbReference type="Gene3D" id="4.10.830.40">
    <property type="match status" value="1"/>
</dbReference>
<evidence type="ECO:0000256" key="1">
    <source>
        <dbReference type="PROSITE-ProRule" id="PRU00024"/>
    </source>
</evidence>
<feature type="domain" description="B box-type" evidence="3">
    <location>
        <begin position="4"/>
        <end position="54"/>
    </location>
</feature>
<dbReference type="InterPro" id="IPR013320">
    <property type="entry name" value="ConA-like_dom_sf"/>
</dbReference>
<dbReference type="Pfam" id="PF22586">
    <property type="entry name" value="ANCHR-like_BBOX"/>
    <property type="match status" value="1"/>
</dbReference>
<dbReference type="Proteomes" id="UP000596742">
    <property type="component" value="Unassembled WGS sequence"/>
</dbReference>
<protein>
    <recommendedName>
        <fullName evidence="7">B box-type domain-containing protein</fullName>
    </recommendedName>
</protein>
<sequence length="542" mass="61425">MESLRTDLCTLCTDDGISNNAVTWCTECEGFLCTDCEKHHKRSKASKEHSTMSTVNYHTLPKSIRETSNRCKDHDKKYELYCSSHATPCCIQCIADTHQKCQDMKPLADILREVKSSAAIPLLKNDLKDLKESFEEVIKHIGDRIKAMSSQKGKGIEEIRSMRKLLDEHFDKLEREILGDINDKHSKIKSKLAELVKEMENRAKLVGQLEDEFSTMTKYATELQIYVGMQELEKAASKEAKFLEDLESGRKLHDKNIEIKILSEVYSVLQDVYSFGKISIKSTPYMVPGKIGRKDQAQLLVPHVPTVPKTEPIQPSLMKNLEFLKVMNNDPDSIPQIRQMRFFLDKETAHKDVSVLEKGTAFANNAQDVPLKSFNSNRHTRFKGARGTHVFTQPGIYFYEVILDLKIATPLQENNIAFEIGIARKSSIDEKKYIEGQPYSYSIVGAHHPACEAVCVHVVADKKSLLHKTLVKNKVDEECRIVLGFLLNTDIGTWEIYNIEDGENLCIVHNVNCEQPLFPVVSGYNPLQIQVTAKFVTGSSLL</sequence>